<reference evidence="1" key="2">
    <citation type="submission" date="2020-11" db="EMBL/GenBank/DDBJ databases">
        <authorList>
            <person name="McCartney M.A."/>
            <person name="Auch B."/>
            <person name="Kono T."/>
            <person name="Mallez S."/>
            <person name="Becker A."/>
            <person name="Gohl D.M."/>
            <person name="Silverstein K.A.T."/>
            <person name="Koren S."/>
            <person name="Bechman K.B."/>
            <person name="Herman A."/>
            <person name="Abrahante J.E."/>
            <person name="Garbe J."/>
        </authorList>
    </citation>
    <scope>NUCLEOTIDE SEQUENCE</scope>
    <source>
        <strain evidence="1">Duluth1</strain>
        <tissue evidence="1">Whole animal</tissue>
    </source>
</reference>
<accession>A0A9D3YBG8</accession>
<gene>
    <name evidence="1" type="ORF">DPMN_082829</name>
</gene>
<keyword evidence="2" id="KW-1185">Reference proteome</keyword>
<protein>
    <submittedName>
        <fullName evidence="1">Uncharacterized protein</fullName>
    </submittedName>
</protein>
<dbReference type="Proteomes" id="UP000828390">
    <property type="component" value="Unassembled WGS sequence"/>
</dbReference>
<evidence type="ECO:0000313" key="1">
    <source>
        <dbReference type="EMBL" id="KAH3695372.1"/>
    </source>
</evidence>
<sequence>MVAKFSFFKDKEIVRRQLKHLNWTGFNVFEQFPPEVVAKRMKLLPKMKKERAKGKRSWIAYDTMYVDGRPVRN</sequence>
<reference evidence="1" key="1">
    <citation type="journal article" date="2019" name="bioRxiv">
        <title>The Genome of the Zebra Mussel, Dreissena polymorpha: A Resource for Invasive Species Research.</title>
        <authorList>
            <person name="McCartney M.A."/>
            <person name="Auch B."/>
            <person name="Kono T."/>
            <person name="Mallez S."/>
            <person name="Zhang Y."/>
            <person name="Obille A."/>
            <person name="Becker A."/>
            <person name="Abrahante J.E."/>
            <person name="Garbe J."/>
            <person name="Badalamenti J.P."/>
            <person name="Herman A."/>
            <person name="Mangelson H."/>
            <person name="Liachko I."/>
            <person name="Sullivan S."/>
            <person name="Sone E.D."/>
            <person name="Koren S."/>
            <person name="Silverstein K.A.T."/>
            <person name="Beckman K.B."/>
            <person name="Gohl D.M."/>
        </authorList>
    </citation>
    <scope>NUCLEOTIDE SEQUENCE</scope>
    <source>
        <strain evidence="1">Duluth1</strain>
        <tissue evidence="1">Whole animal</tissue>
    </source>
</reference>
<proteinExistence type="predicted"/>
<comment type="caution">
    <text evidence="1">The sequence shown here is derived from an EMBL/GenBank/DDBJ whole genome shotgun (WGS) entry which is preliminary data.</text>
</comment>
<dbReference type="AlphaFoldDB" id="A0A9D3YBG8"/>
<evidence type="ECO:0000313" key="2">
    <source>
        <dbReference type="Proteomes" id="UP000828390"/>
    </source>
</evidence>
<name>A0A9D3YBG8_DREPO</name>
<organism evidence="1 2">
    <name type="scientific">Dreissena polymorpha</name>
    <name type="common">Zebra mussel</name>
    <name type="synonym">Mytilus polymorpha</name>
    <dbReference type="NCBI Taxonomy" id="45954"/>
    <lineage>
        <taxon>Eukaryota</taxon>
        <taxon>Metazoa</taxon>
        <taxon>Spiralia</taxon>
        <taxon>Lophotrochozoa</taxon>
        <taxon>Mollusca</taxon>
        <taxon>Bivalvia</taxon>
        <taxon>Autobranchia</taxon>
        <taxon>Heteroconchia</taxon>
        <taxon>Euheterodonta</taxon>
        <taxon>Imparidentia</taxon>
        <taxon>Neoheterodontei</taxon>
        <taxon>Myida</taxon>
        <taxon>Dreissenoidea</taxon>
        <taxon>Dreissenidae</taxon>
        <taxon>Dreissena</taxon>
    </lineage>
</organism>
<dbReference type="EMBL" id="JAIWYP010000016">
    <property type="protein sequence ID" value="KAH3695372.1"/>
    <property type="molecule type" value="Genomic_DNA"/>
</dbReference>